<dbReference type="InterPro" id="IPR023418">
    <property type="entry name" value="Thyroxine_BS"/>
</dbReference>
<evidence type="ECO:0000256" key="7">
    <source>
        <dbReference type="ARBA" id="ARBA00022631"/>
    </source>
</evidence>
<evidence type="ECO:0000256" key="2">
    <source>
        <dbReference type="ARBA" id="ARBA00002704"/>
    </source>
</evidence>
<evidence type="ECO:0000256" key="8">
    <source>
        <dbReference type="ARBA" id="ARBA00022801"/>
    </source>
</evidence>
<dbReference type="PANTHER" id="PTHR10395:SF7">
    <property type="entry name" value="5-HYDROXYISOURATE HYDROLASE"/>
    <property type="match status" value="1"/>
</dbReference>
<dbReference type="NCBIfam" id="TIGR02962">
    <property type="entry name" value="hdxy_isourate"/>
    <property type="match status" value="1"/>
</dbReference>
<dbReference type="AlphaFoldDB" id="A0A4R6EFA2"/>
<dbReference type="PROSITE" id="PS00768">
    <property type="entry name" value="TRANSTHYRETIN_1"/>
    <property type="match status" value="1"/>
</dbReference>
<comment type="similarity">
    <text evidence="3 10">Belongs to the transthyretin family. 5-hydroxyisourate hydrolase subfamily.</text>
</comment>
<keyword evidence="8 10" id="KW-0378">Hydrolase</keyword>
<keyword evidence="13" id="KW-1185">Reference proteome</keyword>
<organism evidence="12 13">
    <name type="scientific">Scandinavium goeteborgense</name>
    <dbReference type="NCBI Taxonomy" id="1851514"/>
    <lineage>
        <taxon>Bacteria</taxon>
        <taxon>Pseudomonadati</taxon>
        <taxon>Pseudomonadota</taxon>
        <taxon>Gammaproteobacteria</taxon>
        <taxon>Enterobacterales</taxon>
        <taxon>Enterobacteriaceae</taxon>
        <taxon>Scandinavium</taxon>
    </lineage>
</organism>
<feature type="binding site" evidence="9">
    <location>
        <position position="45"/>
    </location>
    <ligand>
        <name>substrate</name>
    </ligand>
</feature>
<accession>A0A4R6EFA2</accession>
<evidence type="ECO:0000256" key="4">
    <source>
        <dbReference type="ARBA" id="ARBA00011881"/>
    </source>
</evidence>
<comment type="function">
    <text evidence="2">Catalyzes the hydrolysis of 5-hydroxyisourate (HIU) to 2-oxo-4-hydroxy-4-carboxy-5-ureidoimidazoline (OHCU).</text>
</comment>
<dbReference type="InterPro" id="IPR014306">
    <property type="entry name" value="Hydroxyisourate_hydrolase"/>
</dbReference>
<evidence type="ECO:0000256" key="1">
    <source>
        <dbReference type="ARBA" id="ARBA00001043"/>
    </source>
</evidence>
<name>A0A4R6EFA2_SCAGO</name>
<dbReference type="PRINTS" id="PR00189">
    <property type="entry name" value="TRNSTHYRETIN"/>
</dbReference>
<proteinExistence type="inferred from homology"/>
<comment type="catalytic activity">
    <reaction evidence="1 10">
        <text>5-hydroxyisourate + H2O = 5-hydroxy-2-oxo-4-ureido-2,5-dihydro-1H-imidazole-5-carboxylate + H(+)</text>
        <dbReference type="Rhea" id="RHEA:23736"/>
        <dbReference type="ChEBI" id="CHEBI:15377"/>
        <dbReference type="ChEBI" id="CHEBI:15378"/>
        <dbReference type="ChEBI" id="CHEBI:18072"/>
        <dbReference type="ChEBI" id="CHEBI:58639"/>
        <dbReference type="EC" id="3.5.2.17"/>
    </reaction>
</comment>
<dbReference type="InterPro" id="IPR023416">
    <property type="entry name" value="Transthyretin/HIU_hydrolase_d"/>
</dbReference>
<dbReference type="Gene3D" id="2.60.40.180">
    <property type="entry name" value="Transthyretin/hydroxyisourate hydrolase domain"/>
    <property type="match status" value="1"/>
</dbReference>
<comment type="subunit">
    <text evidence="4 10">Homotetramer.</text>
</comment>
<evidence type="ECO:0000256" key="3">
    <source>
        <dbReference type="ARBA" id="ARBA00009850"/>
    </source>
</evidence>
<dbReference type="Proteomes" id="UP000295530">
    <property type="component" value="Unassembled WGS sequence"/>
</dbReference>
<dbReference type="EC" id="3.5.2.17" evidence="5 10"/>
<evidence type="ECO:0000256" key="6">
    <source>
        <dbReference type="ARBA" id="ARBA00017539"/>
    </source>
</evidence>
<dbReference type="Pfam" id="PF00576">
    <property type="entry name" value="Transthyretin"/>
    <property type="match status" value="1"/>
</dbReference>
<dbReference type="OrthoDB" id="9792386at2"/>
<comment type="caution">
    <text evidence="12">The sequence shown here is derived from an EMBL/GenBank/DDBJ whole genome shotgun (WGS) entry which is preliminary data.</text>
</comment>
<evidence type="ECO:0000313" key="12">
    <source>
        <dbReference type="EMBL" id="TDN56464.1"/>
    </source>
</evidence>
<evidence type="ECO:0000259" key="11">
    <source>
        <dbReference type="Pfam" id="PF00576"/>
    </source>
</evidence>
<dbReference type="SUPFAM" id="SSF49472">
    <property type="entry name" value="Transthyretin (synonym: prealbumin)"/>
    <property type="match status" value="1"/>
</dbReference>
<gene>
    <name evidence="12" type="ORF">EC847_11197</name>
</gene>
<dbReference type="GO" id="GO:0006144">
    <property type="term" value="P:purine nucleobase metabolic process"/>
    <property type="evidence" value="ECO:0007669"/>
    <property type="project" value="UniProtKB-KW"/>
</dbReference>
<dbReference type="InterPro" id="IPR036817">
    <property type="entry name" value="Transthyretin/HIU_hydrolase_sf"/>
</dbReference>
<sequence>MSHISTHILDTSLGKPAAGVMIRLEQQTESGWTLVKEAETNADGRIGSMAEGDLAPGRYRLTAEIGQWFAQTGRETLYPSAQIDVILPRSGDHYHLPFLIAPWGWSTYRGS</sequence>
<dbReference type="RefSeq" id="WP_110511611.1">
    <property type="nucleotide sequence ID" value="NZ_JALIGB010000020.1"/>
</dbReference>
<evidence type="ECO:0000256" key="10">
    <source>
        <dbReference type="RuleBase" id="RU361270"/>
    </source>
</evidence>
<evidence type="ECO:0000256" key="5">
    <source>
        <dbReference type="ARBA" id="ARBA00012609"/>
    </source>
</evidence>
<protein>
    <recommendedName>
        <fullName evidence="6 10">5-hydroxyisourate hydrolase</fullName>
        <shortName evidence="10">HIU hydrolase</shortName>
        <shortName evidence="10">HIUHase</shortName>
        <ecNumber evidence="5 10">3.5.2.17</ecNumber>
    </recommendedName>
</protein>
<dbReference type="GO" id="GO:0033971">
    <property type="term" value="F:hydroxyisourate hydrolase activity"/>
    <property type="evidence" value="ECO:0007669"/>
    <property type="project" value="UniProtKB-EC"/>
</dbReference>
<dbReference type="CDD" id="cd05822">
    <property type="entry name" value="TLP_HIUase"/>
    <property type="match status" value="1"/>
</dbReference>
<feature type="binding site" evidence="9">
    <location>
        <position position="7"/>
    </location>
    <ligand>
        <name>substrate</name>
    </ligand>
</feature>
<dbReference type="PANTHER" id="PTHR10395">
    <property type="entry name" value="URICASE AND TRANSTHYRETIN-RELATED"/>
    <property type="match status" value="1"/>
</dbReference>
<keyword evidence="7 10" id="KW-0659">Purine metabolism</keyword>
<dbReference type="InterPro" id="IPR000895">
    <property type="entry name" value="Transthyretin/HIU_hydrolase"/>
</dbReference>
<feature type="domain" description="Transthyretin/hydroxyisourate hydrolase" evidence="11">
    <location>
        <begin position="4"/>
        <end position="110"/>
    </location>
</feature>
<reference evidence="12 13" key="1">
    <citation type="submission" date="2019-03" db="EMBL/GenBank/DDBJ databases">
        <title>Genomic analyses of the natural microbiome of Caenorhabditis elegans.</title>
        <authorList>
            <person name="Samuel B."/>
        </authorList>
    </citation>
    <scope>NUCLEOTIDE SEQUENCE [LARGE SCALE GENOMIC DNA]</scope>
    <source>
        <strain evidence="12 13">BIGb0156</strain>
    </source>
</reference>
<feature type="binding site" evidence="9">
    <location>
        <position position="108"/>
    </location>
    <ligand>
        <name>substrate</name>
    </ligand>
</feature>
<evidence type="ECO:0000313" key="13">
    <source>
        <dbReference type="Proteomes" id="UP000295530"/>
    </source>
</evidence>
<evidence type="ECO:0000256" key="9">
    <source>
        <dbReference type="PIRSR" id="PIRSR600895-51"/>
    </source>
</evidence>
<dbReference type="EMBL" id="SNVX01000011">
    <property type="protein sequence ID" value="TDN56464.1"/>
    <property type="molecule type" value="Genomic_DNA"/>
</dbReference>